<dbReference type="InterPro" id="IPR019752">
    <property type="entry name" value="Pyrv/ketoisovalerate_OxRed_cat"/>
</dbReference>
<dbReference type="GO" id="GO:0016903">
    <property type="term" value="F:oxidoreductase activity, acting on the aldehyde or oxo group of donors"/>
    <property type="evidence" value="ECO:0007669"/>
    <property type="project" value="InterPro"/>
</dbReference>
<keyword evidence="3" id="KW-0670">Pyruvate</keyword>
<dbReference type="Gene3D" id="3.40.920.10">
    <property type="entry name" value="Pyruvate-ferredoxin oxidoreductase, PFOR, domain III"/>
    <property type="match status" value="1"/>
</dbReference>
<dbReference type="AlphaFoldDB" id="A0A1L3GJM0"/>
<organism evidence="3 4">
    <name type="scientific">Syntrophotalea acetylenica</name>
    <name type="common">Pelobacter acetylenicus</name>
    <dbReference type="NCBI Taxonomy" id="29542"/>
    <lineage>
        <taxon>Bacteria</taxon>
        <taxon>Pseudomonadati</taxon>
        <taxon>Thermodesulfobacteriota</taxon>
        <taxon>Desulfuromonadia</taxon>
        <taxon>Desulfuromonadales</taxon>
        <taxon>Syntrophotaleaceae</taxon>
        <taxon>Syntrophotalea</taxon>
    </lineage>
</organism>
<sequence length="197" mass="21449">MKDKVTNILISGVGGQGILLASEVLSEVLMLAGYDVKKSEIHGMAQRGGSVVSHIRYGAKVFSSIIPEGQGDILLGFELLETYRYLPLLRQGAKVVANDLKILPPPVTLGREKYPENIPQKIRQAFPDTLVMDGLAVASRAGNPRTANIALLGALSTALPIETSYWYETLQKMVPERFLEVNIKAFDLGRQTAASQI</sequence>
<dbReference type="PANTHER" id="PTHR43854">
    <property type="entry name" value="INDOLEPYRUVATE OXIDOREDUCTASE SUBUNIT IORB"/>
    <property type="match status" value="1"/>
</dbReference>
<keyword evidence="1" id="KW-0560">Oxidoreductase</keyword>
<dbReference type="PANTHER" id="PTHR43854:SF1">
    <property type="entry name" value="INDOLEPYRUVATE OXIDOREDUCTASE SUBUNIT IORB"/>
    <property type="match status" value="1"/>
</dbReference>
<dbReference type="InterPro" id="IPR002869">
    <property type="entry name" value="Pyrv_flavodox_OxRed_cen"/>
</dbReference>
<feature type="domain" description="Pyruvate/ketoisovalerate oxidoreductase catalytic" evidence="2">
    <location>
        <begin position="14"/>
        <end position="191"/>
    </location>
</feature>
<dbReference type="NCBIfam" id="NF005325">
    <property type="entry name" value="PRK06853.1-5"/>
    <property type="match status" value="1"/>
</dbReference>
<dbReference type="OrthoDB" id="9800445at2"/>
<evidence type="ECO:0000313" key="4">
    <source>
        <dbReference type="Proteomes" id="UP000182264"/>
    </source>
</evidence>
<dbReference type="RefSeq" id="WP_072287723.1">
    <property type="nucleotide sequence ID" value="NZ_CP015455.1"/>
</dbReference>
<dbReference type="Proteomes" id="UP000182264">
    <property type="component" value="Chromosome"/>
</dbReference>
<dbReference type="STRING" id="29542.A6070_07330"/>
<protein>
    <submittedName>
        <fullName evidence="3">Indolepyruvate oxidoreductase subunit beta</fullName>
    </submittedName>
</protein>
<evidence type="ECO:0000313" key="3">
    <source>
        <dbReference type="EMBL" id="APG25878.1"/>
    </source>
</evidence>
<dbReference type="Pfam" id="PF01558">
    <property type="entry name" value="POR"/>
    <property type="match status" value="1"/>
</dbReference>
<dbReference type="KEGG" id="pace:A6070_07330"/>
<proteinExistence type="predicted"/>
<reference evidence="3 4" key="1">
    <citation type="journal article" date="2017" name="Genome Announc.">
        <title>Complete Genome Sequences of Two Acetylene-Fermenting Pelobacter acetylenicus Strains.</title>
        <authorList>
            <person name="Sutton J.M."/>
            <person name="Baesman S.M."/>
            <person name="Fierst J.L."/>
            <person name="Poret-Peterson A.T."/>
            <person name="Oremland R.S."/>
            <person name="Dunlap D.S."/>
            <person name="Akob D.M."/>
        </authorList>
    </citation>
    <scope>NUCLEOTIDE SEQUENCE [LARGE SCALE GENOMIC DNA]</scope>
    <source>
        <strain evidence="3 4">DSM 3247</strain>
    </source>
</reference>
<name>A0A1L3GJM0_SYNAC</name>
<keyword evidence="4" id="KW-1185">Reference proteome</keyword>
<gene>
    <name evidence="3" type="ORF">A7E75_13300</name>
</gene>
<accession>A0A1L3GJM0</accession>
<dbReference type="NCBIfam" id="NF005322">
    <property type="entry name" value="PRK06853.1-2"/>
    <property type="match status" value="1"/>
</dbReference>
<evidence type="ECO:0000259" key="2">
    <source>
        <dbReference type="Pfam" id="PF01558"/>
    </source>
</evidence>
<evidence type="ECO:0000256" key="1">
    <source>
        <dbReference type="ARBA" id="ARBA00023002"/>
    </source>
</evidence>
<dbReference type="SUPFAM" id="SSF53323">
    <property type="entry name" value="Pyruvate-ferredoxin oxidoreductase, PFOR, domain III"/>
    <property type="match status" value="1"/>
</dbReference>
<dbReference type="InterPro" id="IPR052198">
    <property type="entry name" value="IorB_Oxidoreductase"/>
</dbReference>
<dbReference type="EMBL" id="CP015518">
    <property type="protein sequence ID" value="APG25878.1"/>
    <property type="molecule type" value="Genomic_DNA"/>
</dbReference>